<dbReference type="RefSeq" id="WP_088258673.1">
    <property type="nucleotide sequence ID" value="NZ_NIDE01000017.1"/>
</dbReference>
<protein>
    <submittedName>
        <fullName evidence="1">Uncharacterized protein</fullName>
    </submittedName>
</protein>
<dbReference type="Proteomes" id="UP000214646">
    <property type="component" value="Unassembled WGS sequence"/>
</dbReference>
<sequence>MTDKPLDCIGLDLATAWVGKHDFREYATTNACDQPAEFSKESLTKALEMLKAMPPEEELIDHARVGKDYLKMLERNCTGVQGPPVYGGRIGVLDGTKIILDENLPPDVCEFRNKDGKVLRTLRLEP</sequence>
<evidence type="ECO:0000313" key="2">
    <source>
        <dbReference type="Proteomes" id="UP000214646"/>
    </source>
</evidence>
<dbReference type="EMBL" id="NIDE01000017">
    <property type="protein sequence ID" value="OWK35481.1"/>
    <property type="molecule type" value="Genomic_DNA"/>
</dbReference>
<name>A0A225D1M5_9BACT</name>
<dbReference type="AlphaFoldDB" id="A0A225D1M5"/>
<reference evidence="2" key="1">
    <citation type="submission" date="2017-06" db="EMBL/GenBank/DDBJ databases">
        <title>Genome analysis of Fimbriiglobus ruber SP5, the first member of the order Planctomycetales with confirmed chitinolytic capability.</title>
        <authorList>
            <person name="Ravin N.V."/>
            <person name="Rakitin A.L."/>
            <person name="Ivanova A.A."/>
            <person name="Beletsky A.V."/>
            <person name="Kulichevskaya I.S."/>
            <person name="Mardanov A.V."/>
            <person name="Dedysh S.N."/>
        </authorList>
    </citation>
    <scope>NUCLEOTIDE SEQUENCE [LARGE SCALE GENOMIC DNA]</scope>
    <source>
        <strain evidence="2">SP5</strain>
    </source>
</reference>
<evidence type="ECO:0000313" key="1">
    <source>
        <dbReference type="EMBL" id="OWK35481.1"/>
    </source>
</evidence>
<comment type="caution">
    <text evidence="1">The sequence shown here is derived from an EMBL/GenBank/DDBJ whole genome shotgun (WGS) entry which is preliminary data.</text>
</comment>
<organism evidence="1 2">
    <name type="scientific">Fimbriiglobus ruber</name>
    <dbReference type="NCBI Taxonomy" id="1908690"/>
    <lineage>
        <taxon>Bacteria</taxon>
        <taxon>Pseudomonadati</taxon>
        <taxon>Planctomycetota</taxon>
        <taxon>Planctomycetia</taxon>
        <taxon>Gemmatales</taxon>
        <taxon>Gemmataceae</taxon>
        <taxon>Fimbriiglobus</taxon>
    </lineage>
</organism>
<dbReference type="OrthoDB" id="301414at2"/>
<gene>
    <name evidence="1" type="ORF">FRUB_08044</name>
</gene>
<proteinExistence type="predicted"/>
<keyword evidence="2" id="KW-1185">Reference proteome</keyword>
<accession>A0A225D1M5</accession>